<evidence type="ECO:0000313" key="3">
    <source>
        <dbReference type="Proteomes" id="UP000003773"/>
    </source>
</evidence>
<dbReference type="AlphaFoldDB" id="A7A2T3"/>
<reference evidence="2 3" key="1">
    <citation type="submission" date="2007-04" db="EMBL/GenBank/DDBJ databases">
        <authorList>
            <person name="Fulton L."/>
            <person name="Clifton S."/>
            <person name="Fulton B."/>
            <person name="Xu J."/>
            <person name="Minx P."/>
            <person name="Pepin K.H."/>
            <person name="Johnson M."/>
            <person name="Thiruvilangam P."/>
            <person name="Bhonagiri V."/>
            <person name="Nash W.E."/>
            <person name="Mardis E.R."/>
            <person name="Wilson R.K."/>
        </authorList>
    </citation>
    <scope>NUCLEOTIDE SEQUENCE [LARGE SCALE GENOMIC DNA]</scope>
    <source>
        <strain evidence="2 3">L2-32</strain>
    </source>
</reference>
<sequence length="193" mass="21394">MGGRLGYRAYEDHRTAMARGTCVSAAADLDRAAKECRNPLGADATKSARPSSIIQIDRNLLETKLDRLVAEKVTEPLNAMPGASGRRDRQRRQIRARRGAEGVPRRPLRPEPDRQGRQARPEGAQAQGRGLRIRGHRAPQTARGKRRPAAISTGPGSMTNSRKRTDHRAMDGHGPKCTSFRALPRRSQLYRGY</sequence>
<dbReference type="EMBL" id="AAXD02000018">
    <property type="protein sequence ID" value="EDN83216.1"/>
    <property type="molecule type" value="Genomic_DNA"/>
</dbReference>
<protein>
    <submittedName>
        <fullName evidence="2">Uncharacterized protein</fullName>
    </submittedName>
</protein>
<evidence type="ECO:0000256" key="1">
    <source>
        <dbReference type="SAM" id="MobiDB-lite"/>
    </source>
</evidence>
<feature type="compositionally biased region" description="Basic residues" evidence="1">
    <location>
        <begin position="131"/>
        <end position="148"/>
    </location>
</feature>
<name>A7A2T3_BIFAD</name>
<feature type="region of interest" description="Disordered" evidence="1">
    <location>
        <begin position="76"/>
        <end position="193"/>
    </location>
</feature>
<dbReference type="HOGENOM" id="CLU_1406336_0_0_11"/>
<feature type="compositionally biased region" description="Basic and acidic residues" evidence="1">
    <location>
        <begin position="98"/>
        <end position="120"/>
    </location>
</feature>
<feature type="compositionally biased region" description="Basic residues" evidence="1">
    <location>
        <begin position="88"/>
        <end position="97"/>
    </location>
</feature>
<gene>
    <name evidence="2" type="ORF">BIFADO_00114</name>
</gene>
<reference evidence="2 3" key="2">
    <citation type="submission" date="2007-05" db="EMBL/GenBank/DDBJ databases">
        <title>Draft genome sequence of Bifidobacterium adolescentis (L2-32).</title>
        <authorList>
            <person name="Sudarsanam P."/>
            <person name="Ley R."/>
            <person name="Guruge J."/>
            <person name="Turnbaugh P.J."/>
            <person name="Mahowald M."/>
            <person name="Liep D."/>
            <person name="Gordon J."/>
        </authorList>
    </citation>
    <scope>NUCLEOTIDE SEQUENCE [LARGE SCALE GENOMIC DNA]</scope>
    <source>
        <strain evidence="2 3">L2-32</strain>
    </source>
</reference>
<dbReference type="Proteomes" id="UP000003773">
    <property type="component" value="Unassembled WGS sequence"/>
</dbReference>
<comment type="caution">
    <text evidence="2">The sequence shown here is derived from an EMBL/GenBank/DDBJ whole genome shotgun (WGS) entry which is preliminary data.</text>
</comment>
<proteinExistence type="predicted"/>
<organism evidence="2 3">
    <name type="scientific">Bifidobacterium adolescentis L2-32</name>
    <dbReference type="NCBI Taxonomy" id="411481"/>
    <lineage>
        <taxon>Bacteria</taxon>
        <taxon>Bacillati</taxon>
        <taxon>Actinomycetota</taxon>
        <taxon>Actinomycetes</taxon>
        <taxon>Bifidobacteriales</taxon>
        <taxon>Bifidobacteriaceae</taxon>
        <taxon>Bifidobacterium</taxon>
    </lineage>
</organism>
<accession>A7A2T3</accession>
<evidence type="ECO:0000313" key="2">
    <source>
        <dbReference type="EMBL" id="EDN83216.1"/>
    </source>
</evidence>